<feature type="compositionally biased region" description="Low complexity" evidence="6">
    <location>
        <begin position="965"/>
        <end position="984"/>
    </location>
</feature>
<evidence type="ECO:0000256" key="6">
    <source>
        <dbReference type="SAM" id="MobiDB-lite"/>
    </source>
</evidence>
<feature type="compositionally biased region" description="Low complexity" evidence="6">
    <location>
        <begin position="889"/>
        <end position="904"/>
    </location>
</feature>
<proteinExistence type="inferred from homology"/>
<name>A0A836I0Q8_LEIEN</name>
<evidence type="ECO:0000256" key="1">
    <source>
        <dbReference type="ARBA" id="ARBA00022741"/>
    </source>
</evidence>
<dbReference type="PROSITE" id="PS00411">
    <property type="entry name" value="KINESIN_MOTOR_1"/>
    <property type="match status" value="1"/>
</dbReference>
<dbReference type="GO" id="GO:0005524">
    <property type="term" value="F:ATP binding"/>
    <property type="evidence" value="ECO:0007669"/>
    <property type="project" value="UniProtKB-UniRule"/>
</dbReference>
<feature type="region of interest" description="Disordered" evidence="6">
    <location>
        <begin position="761"/>
        <end position="794"/>
    </location>
</feature>
<evidence type="ECO:0000313" key="9">
    <source>
        <dbReference type="Proteomes" id="UP000674179"/>
    </source>
</evidence>
<feature type="compositionally biased region" description="Basic and acidic residues" evidence="6">
    <location>
        <begin position="369"/>
        <end position="379"/>
    </location>
</feature>
<dbReference type="GO" id="GO:0003777">
    <property type="term" value="F:microtubule motor activity"/>
    <property type="evidence" value="ECO:0007669"/>
    <property type="project" value="InterPro"/>
</dbReference>
<evidence type="ECO:0000256" key="3">
    <source>
        <dbReference type="ARBA" id="ARBA00023054"/>
    </source>
</evidence>
<feature type="compositionally biased region" description="Polar residues" evidence="6">
    <location>
        <begin position="104"/>
        <end position="126"/>
    </location>
</feature>
<feature type="region of interest" description="Disordered" evidence="6">
    <location>
        <begin position="100"/>
        <end position="133"/>
    </location>
</feature>
<dbReference type="InterPro" id="IPR027640">
    <property type="entry name" value="Kinesin-like_fam"/>
</dbReference>
<dbReference type="PROSITE" id="PS50067">
    <property type="entry name" value="KINESIN_MOTOR_2"/>
    <property type="match status" value="1"/>
</dbReference>
<feature type="compositionally biased region" description="Low complexity" evidence="6">
    <location>
        <begin position="946"/>
        <end position="956"/>
    </location>
</feature>
<dbReference type="GO" id="GO:0005874">
    <property type="term" value="C:microtubule"/>
    <property type="evidence" value="ECO:0007669"/>
    <property type="project" value="UniProtKB-KW"/>
</dbReference>
<feature type="binding site" evidence="5">
    <location>
        <begin position="645"/>
        <end position="652"/>
    </location>
    <ligand>
        <name>ATP</name>
        <dbReference type="ChEBI" id="CHEBI:30616"/>
    </ligand>
</feature>
<feature type="region of interest" description="Disordered" evidence="6">
    <location>
        <begin position="713"/>
        <end position="739"/>
    </location>
</feature>
<dbReference type="GeneID" id="94174802"/>
<dbReference type="PANTHER" id="PTHR47968">
    <property type="entry name" value="CENTROMERE PROTEIN E"/>
    <property type="match status" value="1"/>
</dbReference>
<dbReference type="PANTHER" id="PTHR47968:SF75">
    <property type="entry name" value="CENTROMERE-ASSOCIATED PROTEIN E"/>
    <property type="match status" value="1"/>
</dbReference>
<feature type="compositionally biased region" description="Low complexity" evidence="6">
    <location>
        <begin position="338"/>
        <end position="347"/>
    </location>
</feature>
<comment type="caution">
    <text evidence="8">The sequence shown here is derived from an EMBL/GenBank/DDBJ whole genome shotgun (WGS) entry which is preliminary data.</text>
</comment>
<dbReference type="GO" id="GO:0008017">
    <property type="term" value="F:microtubule binding"/>
    <property type="evidence" value="ECO:0007669"/>
    <property type="project" value="InterPro"/>
</dbReference>
<keyword evidence="3" id="KW-0175">Coiled coil</keyword>
<dbReference type="KEGG" id="lenr:94174802"/>
<dbReference type="Proteomes" id="UP000674179">
    <property type="component" value="Chromosome 5"/>
</dbReference>
<keyword evidence="9" id="KW-1185">Reference proteome</keyword>
<feature type="compositionally biased region" description="Basic and acidic residues" evidence="6">
    <location>
        <begin position="761"/>
        <end position="779"/>
    </location>
</feature>
<dbReference type="OrthoDB" id="267696at2759"/>
<reference evidence="8 9" key="1">
    <citation type="submission" date="2021-02" db="EMBL/GenBank/DDBJ databases">
        <title>Leishmania (Mundinia) enrietti genome sequencing and assembly.</title>
        <authorList>
            <person name="Almutairi H."/>
            <person name="Gatherer D."/>
        </authorList>
    </citation>
    <scope>NUCLEOTIDE SEQUENCE [LARGE SCALE GENOMIC DNA]</scope>
    <source>
        <strain evidence="8">CUR178</strain>
    </source>
</reference>
<protein>
    <recommendedName>
        <fullName evidence="7">Kinesin motor domain-containing protein</fullName>
    </recommendedName>
</protein>
<feature type="compositionally biased region" description="Basic and acidic residues" evidence="6">
    <location>
        <begin position="501"/>
        <end position="511"/>
    </location>
</feature>
<accession>A0A836I0Q8</accession>
<feature type="region of interest" description="Disordered" evidence="6">
    <location>
        <begin position="1463"/>
        <end position="1489"/>
    </location>
</feature>
<dbReference type="SMART" id="SM00129">
    <property type="entry name" value="KISc"/>
    <property type="match status" value="1"/>
</dbReference>
<organism evidence="8 9">
    <name type="scientific">Leishmania enriettii</name>
    <dbReference type="NCBI Taxonomy" id="5663"/>
    <lineage>
        <taxon>Eukaryota</taxon>
        <taxon>Discoba</taxon>
        <taxon>Euglenozoa</taxon>
        <taxon>Kinetoplastea</taxon>
        <taxon>Metakinetoplastina</taxon>
        <taxon>Trypanosomatida</taxon>
        <taxon>Trypanosomatidae</taxon>
        <taxon>Leishmaniinae</taxon>
        <taxon>Leishmania</taxon>
    </lineage>
</organism>
<dbReference type="GO" id="GO:0007018">
    <property type="term" value="P:microtubule-based movement"/>
    <property type="evidence" value="ECO:0007669"/>
    <property type="project" value="InterPro"/>
</dbReference>
<dbReference type="InterPro" id="IPR036961">
    <property type="entry name" value="Kinesin_motor_dom_sf"/>
</dbReference>
<gene>
    <name evidence="8" type="ORF">CUR178_07651</name>
</gene>
<evidence type="ECO:0000256" key="4">
    <source>
        <dbReference type="ARBA" id="ARBA00023175"/>
    </source>
</evidence>
<dbReference type="EMBL" id="JAFHKP010000005">
    <property type="protein sequence ID" value="KAG5486340.1"/>
    <property type="molecule type" value="Genomic_DNA"/>
</dbReference>
<evidence type="ECO:0000313" key="8">
    <source>
        <dbReference type="EMBL" id="KAG5486340.1"/>
    </source>
</evidence>
<dbReference type="InterPro" id="IPR027417">
    <property type="entry name" value="P-loop_NTPase"/>
</dbReference>
<feature type="region of interest" description="Disordered" evidence="6">
    <location>
        <begin position="488"/>
        <end position="519"/>
    </location>
</feature>
<feature type="region of interest" description="Disordered" evidence="6">
    <location>
        <begin position="174"/>
        <end position="233"/>
    </location>
</feature>
<feature type="compositionally biased region" description="Polar residues" evidence="6">
    <location>
        <begin position="910"/>
        <end position="933"/>
    </location>
</feature>
<feature type="region of interest" description="Disordered" evidence="6">
    <location>
        <begin position="836"/>
        <end position="1006"/>
    </location>
</feature>
<feature type="domain" description="Kinesin motor" evidence="7">
    <location>
        <begin position="474"/>
        <end position="1201"/>
    </location>
</feature>
<feature type="compositionally biased region" description="Basic and acidic residues" evidence="6">
    <location>
        <begin position="211"/>
        <end position="228"/>
    </location>
</feature>
<dbReference type="FunFam" id="3.40.850.10:FF:000336">
    <property type="entry name" value="Kinesin-like protein"/>
    <property type="match status" value="1"/>
</dbReference>
<dbReference type="Pfam" id="PF00225">
    <property type="entry name" value="Kinesin"/>
    <property type="match status" value="2"/>
</dbReference>
<evidence type="ECO:0000256" key="2">
    <source>
        <dbReference type="ARBA" id="ARBA00022840"/>
    </source>
</evidence>
<dbReference type="RefSeq" id="XP_067695782.1">
    <property type="nucleotide sequence ID" value="XM_067839292.1"/>
</dbReference>
<keyword evidence="2 5" id="KW-0067">ATP-binding</keyword>
<feature type="region of interest" description="Disordered" evidence="6">
    <location>
        <begin position="1127"/>
        <end position="1151"/>
    </location>
</feature>
<keyword evidence="1 5" id="KW-0547">Nucleotide-binding</keyword>
<dbReference type="Gene3D" id="3.40.850.10">
    <property type="entry name" value="Kinesin motor domain"/>
    <property type="match status" value="2"/>
</dbReference>
<evidence type="ECO:0000259" key="7">
    <source>
        <dbReference type="PROSITE" id="PS50067"/>
    </source>
</evidence>
<feature type="compositionally biased region" description="Basic and acidic residues" evidence="6">
    <location>
        <begin position="348"/>
        <end position="358"/>
    </location>
</feature>
<sequence>MRDGGATTQRAHLLCHSLLFPAEDAYPATELPLTVVLSPCSALMDRSSLSHFEEACEDSCERQLDSSQSISDRRGGAKRRPPFTCTRPVPAYPFTATGKRDVSSAATRARTSLTNGTSVASSSPSQLRPGLLDACSHRRGAPAARPVSFPHNPTFTRFTSAQHPIAAVGAPSPIQAAGARQSQRVQALATPVAGPASPFTPDVAETTPPRQSDRRNSDATDVQSDRPSFHAFTTGSIAAVPPAASTRLAKRAVKTTTARCGAPTLQMRDDSYATLQSRRERVVEADFNDAGECGKWSCVHIGPRDHTQERMEAAKASSPRRQQQQPADTALRLPAKGSRSAASATRSSPEHVSRDEQTSGKAGQGIDAFNRDNTSKHVKEANHRRLSMGAFSAHVNATSDAHHCSGGADGRIDIACSHTAVEPLLTQVDSSAGGGGACPPLPLQKGASLVPVDGDATGPAAMAEDDDVRGAAAKVFVAVRVRPRTSLLMENGASPTSLTDVAERKPQRELRGNGSGSQVEALRLTSDSTVGGGAAMCGRQSASRRAMIRAAKDSTGHGDDDDDASKESCVSADLTDGFIDCSVAVGASTSAAKSDAAEQRVRTFRFHFDHVFDDRVTQAEVMACVGQRAVAQVLRGYHATVMCYGQTGSGKTFTMAGPQGGRLSRKTLQRLASPSASAEAVEHVAANAGLLPRMLLLLFNGLQARHGAGATAAVSSGDEDVDGGSGSGSSRQQQAPVAPVSSWRVMLSAMELYNDDLRDLLPGDVPERRGAKSDKEDAPHPFTTTHRRHHLDSDNIGGHLHLRSTSTAALSPHKDDEMVLGAPLSRTRQQLVLYTLPGEPTGDDSPDVMGAASSSEDSDHDNGPSALGTTANGLIGDSATASTVRRGRGQSSTSPSPSAAPLRARASHRGNSATARNPTAAASETHMTPNTRVGTAIESSKRAPARRAAPTTAPAAVPLQIRQGAPASSASPSAPLTKSMTARTAPPPPSSRASSRQPTCSAGSEPTCIEGLREHHVHSLHDAMEVVRLALKQRQRSSTKGNQDSSRSHAFFFVRVEQRKRRSHDRENPVWDIRRSTLMLVDLAGSERVSRTGARGLQLKEARNINLSLSALGNVMRLLSLTARTALSKGSAAPSPSDAAARKGGTADSHIPYRDSKLTRILQNSLGGNAITFLVCNVSPDPRDAPETMSTLRFAKLCKGVKNNAKGNEAIADMRAAERRAVPATVAKAEARIRQLVGNASALQNRLRQLATYTWWLEGHLGYFAAEIIRQYQHRQRRSSTLNTNEVMETVISPPHPHRSGSDGSRVIHEETTGPKVISGDSSAGAAASGNQSCSHLAPLIYRERGAEEVRAAPDAALVGLTLPEWWHLSPRPSSPTAQADDADGGDRVAEVQAYWHSTEARSLLSPAYRITQRRMEVERKLLAAAAAAAAVQSRSAVSTAATSTSSRGCSLPVSGAFPTSISGGVSSAPKEVRAPMRNPRRSQAEHEPALQARLATVEQSNVLLRMRLAELQRLLRQQGSNGHVAEDHHGKSTEHARRRIVAKDASEALFKLTPAAPASSAGPPELPSALAVANASLVPWPPHYSRVSRDASLEAFLARYGFAAMGPTSPKRPS</sequence>
<comment type="similarity">
    <text evidence="5">Belongs to the TRAFAC class myosin-kinesin ATPase superfamily. Kinesin family.</text>
</comment>
<feature type="region of interest" description="Disordered" evidence="6">
    <location>
        <begin position="307"/>
        <end position="379"/>
    </location>
</feature>
<dbReference type="InterPro" id="IPR019821">
    <property type="entry name" value="Kinesin_motor_CS"/>
</dbReference>
<evidence type="ECO:0000256" key="5">
    <source>
        <dbReference type="PROSITE-ProRule" id="PRU00283"/>
    </source>
</evidence>
<feature type="region of interest" description="Disordered" evidence="6">
    <location>
        <begin position="64"/>
        <end position="83"/>
    </location>
</feature>
<keyword evidence="4 5" id="KW-0505">Motor protein</keyword>
<dbReference type="InterPro" id="IPR001752">
    <property type="entry name" value="Kinesin_motor_dom"/>
</dbReference>
<dbReference type="SUPFAM" id="SSF52540">
    <property type="entry name" value="P-loop containing nucleoside triphosphate hydrolases"/>
    <property type="match status" value="2"/>
</dbReference>